<dbReference type="PANTHER" id="PTHR12283:SF6">
    <property type="entry name" value="GLUTAMINYL-PEPTIDE CYCLOTRANSFERASE-RELATED"/>
    <property type="match status" value="1"/>
</dbReference>
<dbReference type="InterPro" id="IPR007484">
    <property type="entry name" value="Peptidase_M28"/>
</dbReference>
<protein>
    <recommendedName>
        <fullName evidence="3">Peptide hydrolase</fullName>
        <ecNumber evidence="3">3.4.-.-</ecNumber>
    </recommendedName>
</protein>
<feature type="signal peptide" evidence="3">
    <location>
        <begin position="1"/>
        <end position="19"/>
    </location>
</feature>
<comment type="similarity">
    <text evidence="3">Belongs to the peptidase M28 family.</text>
</comment>
<accession>A0AAV5RT83</accession>
<keyword evidence="3" id="KW-0862">Zinc</keyword>
<reference evidence="5 6" key="1">
    <citation type="journal article" date="2023" name="Elife">
        <title>Identification of key yeast species and microbe-microbe interactions impacting larval growth of Drosophila in the wild.</title>
        <authorList>
            <person name="Mure A."/>
            <person name="Sugiura Y."/>
            <person name="Maeda R."/>
            <person name="Honda K."/>
            <person name="Sakurai N."/>
            <person name="Takahashi Y."/>
            <person name="Watada M."/>
            <person name="Katoh T."/>
            <person name="Gotoh A."/>
            <person name="Gotoh Y."/>
            <person name="Taniguchi I."/>
            <person name="Nakamura K."/>
            <person name="Hayashi T."/>
            <person name="Katayama T."/>
            <person name="Uemura T."/>
            <person name="Hattori Y."/>
        </authorList>
    </citation>
    <scope>NUCLEOTIDE SEQUENCE [LARGE SCALE GENOMIC DNA]</scope>
    <source>
        <strain evidence="5 6">KH-74</strain>
    </source>
</reference>
<dbReference type="GO" id="GO:0008270">
    <property type="term" value="F:zinc ion binding"/>
    <property type="evidence" value="ECO:0007669"/>
    <property type="project" value="TreeGrafter"/>
</dbReference>
<dbReference type="Gene3D" id="3.40.630.10">
    <property type="entry name" value="Zn peptidases"/>
    <property type="match status" value="1"/>
</dbReference>
<keyword evidence="3" id="KW-0479">Metal-binding</keyword>
<dbReference type="Pfam" id="PF04389">
    <property type="entry name" value="Peptidase_M28"/>
    <property type="match status" value="1"/>
</dbReference>
<feature type="domain" description="Peptidase M28" evidence="4">
    <location>
        <begin position="113"/>
        <end position="337"/>
    </location>
</feature>
<dbReference type="PANTHER" id="PTHR12283">
    <property type="entry name" value="GLUTAMINYL-PEPTIDE CYCLOTRANSFERASE"/>
    <property type="match status" value="1"/>
</dbReference>
<dbReference type="EMBL" id="BTGD01000003">
    <property type="protein sequence ID" value="GMM54774.1"/>
    <property type="molecule type" value="Genomic_DNA"/>
</dbReference>
<keyword evidence="3" id="KW-0378">Hydrolase</keyword>
<evidence type="ECO:0000259" key="4">
    <source>
        <dbReference type="Pfam" id="PF04389"/>
    </source>
</evidence>
<dbReference type="AlphaFoldDB" id="A0AAV5RT83"/>
<keyword evidence="6" id="KW-1185">Reference proteome</keyword>
<evidence type="ECO:0000313" key="5">
    <source>
        <dbReference type="EMBL" id="GMM54774.1"/>
    </source>
</evidence>
<gene>
    <name evidence="5" type="ORF">DAKH74_013900</name>
</gene>
<feature type="chain" id="PRO_5043109160" description="Peptide hydrolase" evidence="3">
    <location>
        <begin position="20"/>
        <end position="346"/>
    </location>
</feature>
<keyword evidence="3" id="KW-0645">Protease</keyword>
<comment type="caution">
    <text evidence="5">The sequence shown here is derived from an EMBL/GenBank/DDBJ whole genome shotgun (WGS) entry which is preliminary data.</text>
</comment>
<evidence type="ECO:0000256" key="1">
    <source>
        <dbReference type="ARBA" id="ARBA00022679"/>
    </source>
</evidence>
<keyword evidence="2" id="KW-0012">Acyltransferase</keyword>
<sequence length="346" mass="39137">MQAFQLVVLLSVFVRCCLCNGTLSLFGDYHREHLPVQLSLNESQEDGNLLLPFNTTRVSGSPEALGIQQFILDHFTTGLQNNWTVEQDNFQENGYNFTNLVFTLDTARSDANKNGTKYILFAAHYDTLVNPAGFIGAVDSAASCAILMYLAQFLDTLAYEDRELLQQTILGGEYGVKIVFFDGEEAIEEWTATDSIYGSRHLAAQWLEDGTMEQIELFVLLDLLGGATTKQVPRWKIKSYYKEAHRHYQQLSKIEDAYLADPATPFSKKELFPSDVLYMMMGRVLIEDDHVPFYNASVPILHLIPFPFPETWHTIGDTFDTLDEAEIQRWAVLLSEFAVDTMAGPQ</sequence>
<dbReference type="GO" id="GO:0006508">
    <property type="term" value="P:proteolysis"/>
    <property type="evidence" value="ECO:0007669"/>
    <property type="project" value="UniProtKB-KW"/>
</dbReference>
<evidence type="ECO:0000256" key="3">
    <source>
        <dbReference type="RuleBase" id="RU361240"/>
    </source>
</evidence>
<evidence type="ECO:0000256" key="2">
    <source>
        <dbReference type="ARBA" id="ARBA00023315"/>
    </source>
</evidence>
<dbReference type="Proteomes" id="UP001377567">
    <property type="component" value="Unassembled WGS sequence"/>
</dbReference>
<dbReference type="SUPFAM" id="SSF53187">
    <property type="entry name" value="Zn-dependent exopeptidases"/>
    <property type="match status" value="1"/>
</dbReference>
<name>A0AAV5RT83_MAUHU</name>
<evidence type="ECO:0000313" key="6">
    <source>
        <dbReference type="Proteomes" id="UP001377567"/>
    </source>
</evidence>
<keyword evidence="3" id="KW-0732">Signal</keyword>
<proteinExistence type="inferred from homology"/>
<keyword evidence="1" id="KW-0808">Transferase</keyword>
<dbReference type="GO" id="GO:0016603">
    <property type="term" value="F:glutaminyl-peptide cyclotransferase activity"/>
    <property type="evidence" value="ECO:0007669"/>
    <property type="project" value="TreeGrafter"/>
</dbReference>
<dbReference type="GO" id="GO:0008233">
    <property type="term" value="F:peptidase activity"/>
    <property type="evidence" value="ECO:0007669"/>
    <property type="project" value="UniProtKB-KW"/>
</dbReference>
<dbReference type="EC" id="3.4.-.-" evidence="3"/>
<organism evidence="5 6">
    <name type="scientific">Maudiozyma humilis</name>
    <name type="common">Sour dough yeast</name>
    <name type="synonym">Kazachstania humilis</name>
    <dbReference type="NCBI Taxonomy" id="51915"/>
    <lineage>
        <taxon>Eukaryota</taxon>
        <taxon>Fungi</taxon>
        <taxon>Dikarya</taxon>
        <taxon>Ascomycota</taxon>
        <taxon>Saccharomycotina</taxon>
        <taxon>Saccharomycetes</taxon>
        <taxon>Saccharomycetales</taxon>
        <taxon>Saccharomycetaceae</taxon>
        <taxon>Maudiozyma</taxon>
    </lineage>
</organism>
<dbReference type="InterPro" id="IPR040234">
    <property type="entry name" value="QC/QCL"/>
</dbReference>